<evidence type="ECO:0000256" key="6">
    <source>
        <dbReference type="SAM" id="Phobius"/>
    </source>
</evidence>
<dbReference type="Pfam" id="PF02687">
    <property type="entry name" value="FtsX"/>
    <property type="match status" value="1"/>
</dbReference>
<name>E6W3Y9_DESIS</name>
<reference evidence="8 9" key="1">
    <citation type="submission" date="2010-12" db="EMBL/GenBank/DDBJ databases">
        <title>Complete sequence of Desulfurispirillum indicum S5.</title>
        <authorList>
            <consortium name="US DOE Joint Genome Institute"/>
            <person name="Lucas S."/>
            <person name="Copeland A."/>
            <person name="Lapidus A."/>
            <person name="Cheng J.-F."/>
            <person name="Goodwin L."/>
            <person name="Pitluck S."/>
            <person name="Chertkov O."/>
            <person name="Held B."/>
            <person name="Detter J.C."/>
            <person name="Han C."/>
            <person name="Tapia R."/>
            <person name="Land M."/>
            <person name="Hauser L."/>
            <person name="Kyrpides N."/>
            <person name="Ivanova N."/>
            <person name="Mikhailova N."/>
            <person name="Haggblom M."/>
            <person name="Rauschenbach I."/>
            <person name="Bini E."/>
            <person name="Woyke T."/>
        </authorList>
    </citation>
    <scope>NUCLEOTIDE SEQUENCE [LARGE SCALE GENOMIC DNA]</scope>
    <source>
        <strain evidence="9">ATCC BAA-1389 / DSM 22839 / S5</strain>
    </source>
</reference>
<dbReference type="Proteomes" id="UP000002572">
    <property type="component" value="Chromosome"/>
</dbReference>
<evidence type="ECO:0000256" key="3">
    <source>
        <dbReference type="ARBA" id="ARBA00022692"/>
    </source>
</evidence>
<gene>
    <name evidence="8" type="ordered locus">Selin_1122</name>
</gene>
<feature type="transmembrane region" description="Helical" evidence="6">
    <location>
        <begin position="714"/>
        <end position="739"/>
    </location>
</feature>
<dbReference type="InParanoid" id="E6W3Y9"/>
<keyword evidence="9" id="KW-1185">Reference proteome</keyword>
<evidence type="ECO:0000313" key="8">
    <source>
        <dbReference type="EMBL" id="ADU65857.1"/>
    </source>
</evidence>
<feature type="transmembrane region" description="Helical" evidence="6">
    <location>
        <begin position="422"/>
        <end position="451"/>
    </location>
</feature>
<feature type="transmembrane region" description="Helical" evidence="6">
    <location>
        <begin position="798"/>
        <end position="819"/>
    </location>
</feature>
<evidence type="ECO:0000256" key="2">
    <source>
        <dbReference type="ARBA" id="ARBA00022475"/>
    </source>
</evidence>
<evidence type="ECO:0000259" key="7">
    <source>
        <dbReference type="Pfam" id="PF02687"/>
    </source>
</evidence>
<sequence>MNRPVTLLRLFLKFFRRDWRGGGLPALFLAVTVAVGATTTVAYFTQRLNLAMHHQAQDLIGADLVVSGSQPVDEQWLATAASMDLRVSVLLEFTSMVAHGDALVLSAIKAVSEGYPHRGNLGVRLAEQEPMVDVQQGPQPGEVWAEARLLEELGVGIGAEIEVGSSLLPVSRILDQEPDRTVSGLFSMNPRLMMHLDDIAATGLVVPGSRVTWRTLFSGASDDIADFQQWLQPQLGAHYRIISVSEDQPAVASALERAGQFLGLATIATVVLSGVSISMAARLYARRHFHTSALLRCLGASGKTLGALYTSQVLMAGVLASTLGSLLGLLFCELLIMALRELLPPFIPPAGMAPALLGYGAGVVLLLGFALPPLLQLQRVSALRLLQSDLSPLPPAAWLVFAAALGSVLLFVGYFAEDFRLAGIFVGGLLAFMLLSALIAWTLLRTVGTVLPWLPFPLRMGIQGLLRRRGTALLQMVAFSAGLCAIAIVVLLRTDLLRSWQQQVPPDAPNHFAINIQPHDAARVAAFMDGHDIRRASLYPMVRGRLTHINGRSALEVVPESARDDNILHRELNITWSAEVPRHNVLVEGQWWEDHRAEGEAVISIEQGMARRLGLQRGDELSFSFAGQSRAARVTSVRQVDWNSFQPNFYVIFAPGQLPEQWATSMTSFYLPPEQKGFIRQLVQQFPSVTVLEVDRILGQVQGIISQVSRSVEYVLLFVLISGFVLLFTIVQSTIGLRLHESSLLRTFGASTAFLRSNTLAEFTFLGLLSGILATLITHGLAWILYRQVFDLPLDAQWLLWGTLPLGAMILVGSAGLWASRSVVQQSPVDLLRENRDT</sequence>
<comment type="subcellular location">
    <subcellularLocation>
        <location evidence="1">Cell membrane</location>
        <topology evidence="1">Multi-pass membrane protein</topology>
    </subcellularLocation>
</comment>
<feature type="transmembrane region" description="Helical" evidence="6">
    <location>
        <begin position="261"/>
        <end position="285"/>
    </location>
</feature>
<evidence type="ECO:0000256" key="1">
    <source>
        <dbReference type="ARBA" id="ARBA00004651"/>
    </source>
</evidence>
<dbReference type="FunCoup" id="E6W3Y9">
    <property type="interactions" value="96"/>
</dbReference>
<evidence type="ECO:0000313" key="9">
    <source>
        <dbReference type="Proteomes" id="UP000002572"/>
    </source>
</evidence>
<dbReference type="HOGENOM" id="CLU_009475_2_0_0"/>
<dbReference type="InterPro" id="IPR003838">
    <property type="entry name" value="ABC3_permease_C"/>
</dbReference>
<feature type="transmembrane region" description="Helical" evidence="6">
    <location>
        <begin position="396"/>
        <end position="416"/>
    </location>
</feature>
<keyword evidence="2" id="KW-1003">Cell membrane</keyword>
<dbReference type="KEGG" id="din:Selin_1122"/>
<dbReference type="STRING" id="653733.Selin_1122"/>
<dbReference type="PANTHER" id="PTHR30287:SF1">
    <property type="entry name" value="INNER MEMBRANE PROTEIN"/>
    <property type="match status" value="1"/>
</dbReference>
<feature type="transmembrane region" description="Helical" evidence="6">
    <location>
        <begin position="356"/>
        <end position="375"/>
    </location>
</feature>
<feature type="transmembrane region" description="Helical" evidence="6">
    <location>
        <begin position="21"/>
        <end position="44"/>
    </location>
</feature>
<evidence type="ECO:0000256" key="5">
    <source>
        <dbReference type="ARBA" id="ARBA00023136"/>
    </source>
</evidence>
<dbReference type="PANTHER" id="PTHR30287">
    <property type="entry name" value="MEMBRANE COMPONENT OF PREDICTED ABC SUPERFAMILY METABOLITE UPTAKE TRANSPORTER"/>
    <property type="match status" value="1"/>
</dbReference>
<dbReference type="EMBL" id="CP002432">
    <property type="protein sequence ID" value="ADU65857.1"/>
    <property type="molecule type" value="Genomic_DNA"/>
</dbReference>
<accession>E6W3Y9</accession>
<dbReference type="RefSeq" id="WP_013505738.1">
    <property type="nucleotide sequence ID" value="NC_014836.1"/>
</dbReference>
<feature type="transmembrane region" description="Helical" evidence="6">
    <location>
        <begin position="472"/>
        <end position="492"/>
    </location>
</feature>
<keyword evidence="5 6" id="KW-0472">Membrane</keyword>
<keyword evidence="4 6" id="KW-1133">Transmembrane helix</keyword>
<feature type="domain" description="ABC3 transporter permease C-terminal" evidence="7">
    <location>
        <begin position="716"/>
        <end position="828"/>
    </location>
</feature>
<dbReference type="GO" id="GO:0005886">
    <property type="term" value="C:plasma membrane"/>
    <property type="evidence" value="ECO:0007669"/>
    <property type="project" value="UniProtKB-SubCell"/>
</dbReference>
<dbReference type="OrthoDB" id="5292592at2"/>
<dbReference type="eggNOG" id="COG3127">
    <property type="taxonomic scope" value="Bacteria"/>
</dbReference>
<organism evidence="8 9">
    <name type="scientific">Desulfurispirillum indicum (strain ATCC BAA-1389 / DSM 22839 / S5)</name>
    <dbReference type="NCBI Taxonomy" id="653733"/>
    <lineage>
        <taxon>Bacteria</taxon>
        <taxon>Pseudomonadati</taxon>
        <taxon>Chrysiogenota</taxon>
        <taxon>Chrysiogenia</taxon>
        <taxon>Chrysiogenales</taxon>
        <taxon>Chrysiogenaceae</taxon>
        <taxon>Desulfurispirillum</taxon>
    </lineage>
</organism>
<evidence type="ECO:0000256" key="4">
    <source>
        <dbReference type="ARBA" id="ARBA00022989"/>
    </source>
</evidence>
<dbReference type="AlphaFoldDB" id="E6W3Y9"/>
<proteinExistence type="predicted"/>
<protein>
    <recommendedName>
        <fullName evidence="7">ABC3 transporter permease C-terminal domain-containing protein</fullName>
    </recommendedName>
</protein>
<feature type="transmembrane region" description="Helical" evidence="6">
    <location>
        <begin position="306"/>
        <end position="336"/>
    </location>
</feature>
<keyword evidence="3 6" id="KW-0812">Transmembrane</keyword>
<feature type="transmembrane region" description="Helical" evidence="6">
    <location>
        <begin position="760"/>
        <end position="786"/>
    </location>
</feature>
<dbReference type="InterPro" id="IPR038766">
    <property type="entry name" value="Membrane_comp_ABC_pdt"/>
</dbReference>